<dbReference type="OrthoDB" id="21502at2759"/>
<sequence>MQISPFYHPVDVPDDSTIPFTDYSRWRLTLSGNGDHRWKYLSTEEEAQAWPQTDVDKYWLGLPLPKTPSPPAKDALSSARNGLRYLKRLQSEDGHWAGEYGGPMFLLPGVVIGSYVTGMPFREEERLEVIRYLINLAHLEDGGWGLHIEGPSTVFGTALNYCVLRILGVSTEHPTCVKARATLHKLGGAGAAPSWGKFWLSVLNVYDWDGCNPIPPELWLLPDWVPFQPHKWWIHCRMVYIPMSYLYGYKWQVEENDLIRSLRQELYSEDYYRIDWPAQRNNIAKPDLYVAHSFVLDGLYSVLGVYEQCAIPPIRSMALKEAYKLICMEDENTNYQGLAPVSKVMNMVCRFVEEGTESEAYREHMRTRDDFMWIGPEGMRMTGTNGSQLWDIAFIAQAVVESGLGEEEENRECLVNMLKWLDRNQIRENPKHQVAPHRHATKGAWPFSTATQGYTVSDCTGEGMKAVLYLQNHVKNAPQLVSERRICDAVDIILGIQNPDGGFASYELVRGYKWFEYLNPAEVFGDIMTEHNYPECTTSAITALAIFRKYYPNYRKVDIEHCIRTAVDWLHVAQKPEGGWYGSWGICFTYATQFALESLSLVGETYATSESARRACKFLLSKQREDGGWGESWKSCEDLVYVEHEKTQVVQTAWATMALIYAEYPEPEPIERAVKMVMSRQLLDGSWPQESLEGIFNKTVTIAYPLFKFSFTIWMLGKAHSHLAKLRATKGVNGNGTNGHKH</sequence>
<dbReference type="GO" id="GO:0006696">
    <property type="term" value="P:ergosterol biosynthetic process"/>
    <property type="evidence" value="ECO:0007669"/>
    <property type="project" value="TreeGrafter"/>
</dbReference>
<keyword evidence="4" id="KW-0752">Steroid biosynthesis</keyword>
<dbReference type="FunFam" id="1.50.10.20:FF:000003">
    <property type="entry name" value="Terpene cyclase/mutase family member"/>
    <property type="match status" value="1"/>
</dbReference>
<dbReference type="NCBIfam" id="TIGR01787">
    <property type="entry name" value="squalene_cyclas"/>
    <property type="match status" value="1"/>
</dbReference>
<dbReference type="InterPro" id="IPR018333">
    <property type="entry name" value="Squalene_cyclase"/>
</dbReference>
<dbReference type="GO" id="GO:0005811">
    <property type="term" value="C:lipid droplet"/>
    <property type="evidence" value="ECO:0007669"/>
    <property type="project" value="InterPro"/>
</dbReference>
<dbReference type="GO" id="GO:0000250">
    <property type="term" value="F:lanosterol synthase activity"/>
    <property type="evidence" value="ECO:0007669"/>
    <property type="project" value="TreeGrafter"/>
</dbReference>
<dbReference type="InterPro" id="IPR032696">
    <property type="entry name" value="SQ_cyclase_C"/>
</dbReference>
<evidence type="ECO:0000256" key="1">
    <source>
        <dbReference type="ARBA" id="ARBA00009755"/>
    </source>
</evidence>
<dbReference type="EC" id="5.4.99.-" evidence="7"/>
<dbReference type="CDD" id="cd02892">
    <property type="entry name" value="SQCY_1"/>
    <property type="match status" value="1"/>
</dbReference>
<dbReference type="Pfam" id="PF13243">
    <property type="entry name" value="SQHop_cyclase_C"/>
    <property type="match status" value="1"/>
</dbReference>
<protein>
    <recommendedName>
        <fullName evidence="7">Terpene cyclase/mutase family member</fullName>
        <ecNumber evidence="7">5.4.99.-</ecNumber>
    </recommendedName>
</protein>
<dbReference type="Gene3D" id="1.50.10.20">
    <property type="match status" value="2"/>
</dbReference>
<dbReference type="PANTHER" id="PTHR11764:SF20">
    <property type="entry name" value="LANOSTEROL SYNTHASE"/>
    <property type="match status" value="1"/>
</dbReference>
<dbReference type="Pfam" id="PF13249">
    <property type="entry name" value="SQHop_cyclase_N"/>
    <property type="match status" value="1"/>
</dbReference>
<dbReference type="PANTHER" id="PTHR11764">
    <property type="entry name" value="TERPENE CYCLASE/MUTASE FAMILY MEMBER"/>
    <property type="match status" value="1"/>
</dbReference>
<dbReference type="SUPFAM" id="SSF48239">
    <property type="entry name" value="Terpenoid cyclases/Protein prenyltransferases"/>
    <property type="match status" value="2"/>
</dbReference>
<evidence type="ECO:0000256" key="5">
    <source>
        <dbReference type="ARBA" id="ARBA00023098"/>
    </source>
</evidence>
<evidence type="ECO:0000259" key="8">
    <source>
        <dbReference type="Pfam" id="PF13243"/>
    </source>
</evidence>
<dbReference type="FunFam" id="1.50.10.20:FF:000002">
    <property type="entry name" value="Terpene cyclase/mutase family member"/>
    <property type="match status" value="1"/>
</dbReference>
<evidence type="ECO:0000313" key="11">
    <source>
        <dbReference type="Proteomes" id="UP000292702"/>
    </source>
</evidence>
<feature type="domain" description="Squalene cyclase N-terminal" evidence="9">
    <location>
        <begin position="84"/>
        <end position="373"/>
    </location>
</feature>
<evidence type="ECO:0000256" key="7">
    <source>
        <dbReference type="RuleBase" id="RU362003"/>
    </source>
</evidence>
<evidence type="ECO:0000256" key="2">
    <source>
        <dbReference type="ARBA" id="ARBA00022516"/>
    </source>
</evidence>
<keyword evidence="6 7" id="KW-0413">Isomerase</keyword>
<comment type="caution">
    <text evidence="10">The sequence shown here is derived from an EMBL/GenBank/DDBJ whole genome shotgun (WGS) entry which is preliminary data.</text>
</comment>
<dbReference type="InterPro" id="IPR008930">
    <property type="entry name" value="Terpenoid_cyclase/PrenylTrfase"/>
</dbReference>
<dbReference type="GO" id="GO:0016104">
    <property type="term" value="P:triterpenoid biosynthetic process"/>
    <property type="evidence" value="ECO:0007669"/>
    <property type="project" value="InterPro"/>
</dbReference>
<evidence type="ECO:0000256" key="3">
    <source>
        <dbReference type="ARBA" id="ARBA00022737"/>
    </source>
</evidence>
<dbReference type="AlphaFoldDB" id="A0A4R0RCY9"/>
<comment type="similarity">
    <text evidence="1 7">Belongs to the terpene cyclase/mutase family.</text>
</comment>
<name>A0A4R0RCY9_9APHY</name>
<dbReference type="InterPro" id="IPR032697">
    <property type="entry name" value="SQ_cyclase_N"/>
</dbReference>
<evidence type="ECO:0000256" key="6">
    <source>
        <dbReference type="ARBA" id="ARBA00023235"/>
    </source>
</evidence>
<dbReference type="EMBL" id="RWJN01000158">
    <property type="protein sequence ID" value="TCD65911.1"/>
    <property type="molecule type" value="Genomic_DNA"/>
</dbReference>
<keyword evidence="11" id="KW-1185">Reference proteome</keyword>
<organism evidence="10 11">
    <name type="scientific">Steccherinum ochraceum</name>
    <dbReference type="NCBI Taxonomy" id="92696"/>
    <lineage>
        <taxon>Eukaryota</taxon>
        <taxon>Fungi</taxon>
        <taxon>Dikarya</taxon>
        <taxon>Basidiomycota</taxon>
        <taxon>Agaricomycotina</taxon>
        <taxon>Agaricomycetes</taxon>
        <taxon>Polyporales</taxon>
        <taxon>Steccherinaceae</taxon>
        <taxon>Steccherinum</taxon>
    </lineage>
</organism>
<evidence type="ECO:0000313" key="10">
    <source>
        <dbReference type="EMBL" id="TCD65911.1"/>
    </source>
</evidence>
<feature type="domain" description="Squalene cyclase C-terminal" evidence="8">
    <location>
        <begin position="387"/>
        <end position="719"/>
    </location>
</feature>
<gene>
    <name evidence="10" type="primary">ERG7</name>
    <name evidence="10" type="ORF">EIP91_002026</name>
</gene>
<reference evidence="10 11" key="1">
    <citation type="submission" date="2018-11" db="EMBL/GenBank/DDBJ databases">
        <title>Genome assembly of Steccherinum ochraceum LE-BIN_3174, the white-rot fungus of the Steccherinaceae family (The Residual Polyporoid clade, Polyporales, Basidiomycota).</title>
        <authorList>
            <person name="Fedorova T.V."/>
            <person name="Glazunova O.A."/>
            <person name="Landesman E.O."/>
            <person name="Moiseenko K.V."/>
            <person name="Psurtseva N.V."/>
            <person name="Savinova O.S."/>
            <person name="Shakhova N.V."/>
            <person name="Tyazhelova T.V."/>
            <person name="Vasina D.V."/>
        </authorList>
    </citation>
    <scope>NUCLEOTIDE SEQUENCE [LARGE SCALE GENOMIC DNA]</scope>
    <source>
        <strain evidence="10 11">LE-BIN_3174</strain>
    </source>
</reference>
<keyword evidence="2" id="KW-0444">Lipid biosynthesis</keyword>
<accession>A0A4R0RCY9</accession>
<dbReference type="STRING" id="92696.A0A4R0RCY9"/>
<keyword evidence="3" id="KW-0677">Repeat</keyword>
<dbReference type="Proteomes" id="UP000292702">
    <property type="component" value="Unassembled WGS sequence"/>
</dbReference>
<proteinExistence type="inferred from homology"/>
<evidence type="ECO:0000256" key="4">
    <source>
        <dbReference type="ARBA" id="ARBA00022955"/>
    </source>
</evidence>
<evidence type="ECO:0000259" key="9">
    <source>
        <dbReference type="Pfam" id="PF13249"/>
    </source>
</evidence>
<keyword evidence="5" id="KW-0443">Lipid metabolism</keyword>
<dbReference type="Gene3D" id="6.20.120.20">
    <property type="match status" value="1"/>
</dbReference>
<dbReference type="SFLD" id="SFLDG01016">
    <property type="entry name" value="Prenyltransferase_Like_2"/>
    <property type="match status" value="1"/>
</dbReference>